<organism evidence="1 2">
    <name type="scientific">Caldanaerobius fijiensis DSM 17918</name>
    <dbReference type="NCBI Taxonomy" id="1121256"/>
    <lineage>
        <taxon>Bacteria</taxon>
        <taxon>Bacillati</taxon>
        <taxon>Bacillota</taxon>
        <taxon>Clostridia</taxon>
        <taxon>Thermoanaerobacterales</taxon>
        <taxon>Thermoanaerobacteraceae</taxon>
        <taxon>Caldanaerobius</taxon>
    </lineage>
</organism>
<dbReference type="STRING" id="1121256.SAMN02746089_01584"/>
<proteinExistence type="predicted"/>
<dbReference type="EMBL" id="FQVH01000016">
    <property type="protein sequence ID" value="SHF26526.1"/>
    <property type="molecule type" value="Genomic_DNA"/>
</dbReference>
<name>A0A1M5A925_9THEO</name>
<dbReference type="OrthoDB" id="2374476at2"/>
<dbReference type="RefSeq" id="WP_073343691.1">
    <property type="nucleotide sequence ID" value="NZ_FQVH01000016.1"/>
</dbReference>
<accession>A0A1M5A925</accession>
<sequence length="167" mass="19348">MLNIPIKADQICAIIPKLFNSRASVVLIDISGNKYDVPRKVKYVLKYMAWYFAVDLDALREECSRILGKKLYLPVPFRKDIIMMPLKLRQSGTGGETTGYINYCCVNMKEFKEQDLILCNGISIKCYNSTDTVYKHLKAAETILYEMFGYNNLIKEKDRNYICPLYL</sequence>
<keyword evidence="2" id="KW-1185">Reference proteome</keyword>
<gene>
    <name evidence="1" type="ORF">SAMN02746089_01584</name>
</gene>
<evidence type="ECO:0008006" key="3">
    <source>
        <dbReference type="Google" id="ProtNLM"/>
    </source>
</evidence>
<reference evidence="1 2" key="1">
    <citation type="submission" date="2016-11" db="EMBL/GenBank/DDBJ databases">
        <authorList>
            <person name="Jaros S."/>
            <person name="Januszkiewicz K."/>
            <person name="Wedrychowicz H."/>
        </authorList>
    </citation>
    <scope>NUCLEOTIDE SEQUENCE [LARGE SCALE GENOMIC DNA]</scope>
    <source>
        <strain evidence="1 2">DSM 17918</strain>
    </source>
</reference>
<protein>
    <recommendedName>
        <fullName evidence="3">ComK protein</fullName>
    </recommendedName>
</protein>
<evidence type="ECO:0000313" key="1">
    <source>
        <dbReference type="EMBL" id="SHF26526.1"/>
    </source>
</evidence>
<evidence type="ECO:0000313" key="2">
    <source>
        <dbReference type="Proteomes" id="UP000184088"/>
    </source>
</evidence>
<dbReference type="AlphaFoldDB" id="A0A1M5A925"/>
<dbReference type="Proteomes" id="UP000184088">
    <property type="component" value="Unassembled WGS sequence"/>
</dbReference>